<organism evidence="1 2">
    <name type="scientific">Dermacentor silvarum</name>
    <name type="common">Tick</name>
    <dbReference type="NCBI Taxonomy" id="543639"/>
    <lineage>
        <taxon>Eukaryota</taxon>
        <taxon>Metazoa</taxon>
        <taxon>Ecdysozoa</taxon>
        <taxon>Arthropoda</taxon>
        <taxon>Chelicerata</taxon>
        <taxon>Arachnida</taxon>
        <taxon>Acari</taxon>
        <taxon>Parasitiformes</taxon>
        <taxon>Ixodida</taxon>
        <taxon>Ixodoidea</taxon>
        <taxon>Ixodidae</taxon>
        <taxon>Rhipicephalinae</taxon>
        <taxon>Dermacentor</taxon>
    </lineage>
</organism>
<comment type="caution">
    <text evidence="1">The sequence shown here is derived from an EMBL/GenBank/DDBJ whole genome shotgun (WGS) entry which is preliminary data.</text>
</comment>
<proteinExistence type="predicted"/>
<keyword evidence="2" id="KW-1185">Reference proteome</keyword>
<name>A0ACB8DW42_DERSI</name>
<protein>
    <submittedName>
        <fullName evidence="1">Uncharacterized protein</fullName>
    </submittedName>
</protein>
<dbReference type="EMBL" id="CM023470">
    <property type="protein sequence ID" value="KAH7978329.1"/>
    <property type="molecule type" value="Genomic_DNA"/>
</dbReference>
<evidence type="ECO:0000313" key="1">
    <source>
        <dbReference type="EMBL" id="KAH7978329.1"/>
    </source>
</evidence>
<reference evidence="1" key="1">
    <citation type="submission" date="2020-05" db="EMBL/GenBank/DDBJ databases">
        <title>Large-scale comparative analyses of tick genomes elucidate their genetic diversity and vector capacities.</title>
        <authorList>
            <person name="Jia N."/>
            <person name="Wang J."/>
            <person name="Shi W."/>
            <person name="Du L."/>
            <person name="Sun Y."/>
            <person name="Zhan W."/>
            <person name="Jiang J."/>
            <person name="Wang Q."/>
            <person name="Zhang B."/>
            <person name="Ji P."/>
            <person name="Sakyi L.B."/>
            <person name="Cui X."/>
            <person name="Yuan T."/>
            <person name="Jiang B."/>
            <person name="Yang W."/>
            <person name="Lam T.T.-Y."/>
            <person name="Chang Q."/>
            <person name="Ding S."/>
            <person name="Wang X."/>
            <person name="Zhu J."/>
            <person name="Ruan X."/>
            <person name="Zhao L."/>
            <person name="Wei J."/>
            <person name="Que T."/>
            <person name="Du C."/>
            <person name="Cheng J."/>
            <person name="Dai P."/>
            <person name="Han X."/>
            <person name="Huang E."/>
            <person name="Gao Y."/>
            <person name="Liu J."/>
            <person name="Shao H."/>
            <person name="Ye R."/>
            <person name="Li L."/>
            <person name="Wei W."/>
            <person name="Wang X."/>
            <person name="Wang C."/>
            <person name="Yang T."/>
            <person name="Huo Q."/>
            <person name="Li W."/>
            <person name="Guo W."/>
            <person name="Chen H."/>
            <person name="Zhou L."/>
            <person name="Ni X."/>
            <person name="Tian J."/>
            <person name="Zhou Y."/>
            <person name="Sheng Y."/>
            <person name="Liu T."/>
            <person name="Pan Y."/>
            <person name="Xia L."/>
            <person name="Li J."/>
            <person name="Zhao F."/>
            <person name="Cao W."/>
        </authorList>
    </citation>
    <scope>NUCLEOTIDE SEQUENCE</scope>
    <source>
        <strain evidence="1">Dsil-2018</strain>
    </source>
</reference>
<sequence>MDSELQTQVNLPVVLINRQGLYVIVAVLGLSILACVCVLAYSFVNYTRLKRDAEEVRRVIGSREKETSDRQSNGKRNATTGGARLPEVKAPLPTPILSTKRDGNKSDVIVGQSDTFALLARQEAVVDAQQLNAVLGRGSGDTSASAVAADAKGVAAVYSITTANVTGHGPTKAV</sequence>
<accession>A0ACB8DW42</accession>
<gene>
    <name evidence="1" type="ORF">HPB49_005199</name>
</gene>
<dbReference type="Proteomes" id="UP000821865">
    <property type="component" value="Chromosome 1"/>
</dbReference>
<evidence type="ECO:0000313" key="2">
    <source>
        <dbReference type="Proteomes" id="UP000821865"/>
    </source>
</evidence>